<feature type="signal peptide" evidence="1">
    <location>
        <begin position="1"/>
        <end position="24"/>
    </location>
</feature>
<keyword evidence="1" id="KW-0732">Signal</keyword>
<keyword evidence="4" id="KW-1185">Reference proteome</keyword>
<accession>A0ABW3LUS7</accession>
<protein>
    <submittedName>
        <fullName evidence="3">YceI family protein</fullName>
    </submittedName>
</protein>
<dbReference type="PANTHER" id="PTHR34406">
    <property type="entry name" value="PROTEIN YCEI"/>
    <property type="match status" value="1"/>
</dbReference>
<evidence type="ECO:0000256" key="1">
    <source>
        <dbReference type="SAM" id="SignalP"/>
    </source>
</evidence>
<dbReference type="PANTHER" id="PTHR34406:SF1">
    <property type="entry name" value="PROTEIN YCEI"/>
    <property type="match status" value="1"/>
</dbReference>
<feature type="chain" id="PRO_5045182408" evidence="1">
    <location>
        <begin position="25"/>
        <end position="193"/>
    </location>
</feature>
<dbReference type="SUPFAM" id="SSF101874">
    <property type="entry name" value="YceI-like"/>
    <property type="match status" value="1"/>
</dbReference>
<feature type="domain" description="Lipid/polyisoprenoid-binding YceI-like" evidence="2">
    <location>
        <begin position="31"/>
        <end position="189"/>
    </location>
</feature>
<name>A0ABW3LUS7_9GAMM</name>
<dbReference type="Gene3D" id="2.40.128.110">
    <property type="entry name" value="Lipid/polyisoprenoid-binding, YceI-like"/>
    <property type="match status" value="1"/>
</dbReference>
<evidence type="ECO:0000313" key="4">
    <source>
        <dbReference type="Proteomes" id="UP001597033"/>
    </source>
</evidence>
<dbReference type="Proteomes" id="UP001597033">
    <property type="component" value="Unassembled WGS sequence"/>
</dbReference>
<dbReference type="Pfam" id="PF04264">
    <property type="entry name" value="YceI"/>
    <property type="match status" value="1"/>
</dbReference>
<sequence>MWKFRGYAWLLGATLLCALPSGVAQPLAGAGFDVERSWLGFEVRTRFGQRLMGEFPRYEGRVETLPDGRHRVHLRVATGEAVIPDRPRYTSWMHGQSFFDSVRYPWMEFVSDPYSPALLREGGPLKGRLSLRGVTRDEELRVLPAPCLQPGRDCDIQVVGAIERADYGMREWQFALTGEVRLEVRVRLRGDGQ</sequence>
<comment type="caution">
    <text evidence="3">The sequence shown here is derived from an EMBL/GenBank/DDBJ whole genome shotgun (WGS) entry which is preliminary data.</text>
</comment>
<dbReference type="InterPro" id="IPR036761">
    <property type="entry name" value="TTHA0802/YceI-like_sf"/>
</dbReference>
<dbReference type="EMBL" id="JBHTKN010000004">
    <property type="protein sequence ID" value="MFD1042211.1"/>
    <property type="molecule type" value="Genomic_DNA"/>
</dbReference>
<dbReference type="RefSeq" id="WP_162375863.1">
    <property type="nucleotide sequence ID" value="NZ_JBHTKN010000004.1"/>
</dbReference>
<reference evidence="4" key="1">
    <citation type="journal article" date="2019" name="Int. J. Syst. Evol. Microbiol.">
        <title>The Global Catalogue of Microorganisms (GCM) 10K type strain sequencing project: providing services to taxonomists for standard genome sequencing and annotation.</title>
        <authorList>
            <consortium name="The Broad Institute Genomics Platform"/>
            <consortium name="The Broad Institute Genome Sequencing Center for Infectious Disease"/>
            <person name="Wu L."/>
            <person name="Ma J."/>
        </authorList>
    </citation>
    <scope>NUCLEOTIDE SEQUENCE [LARGE SCALE GENOMIC DNA]</scope>
    <source>
        <strain evidence="4">CCUG 55854</strain>
    </source>
</reference>
<dbReference type="InterPro" id="IPR007372">
    <property type="entry name" value="Lipid/polyisoprenoid-bd_YceI"/>
</dbReference>
<evidence type="ECO:0000313" key="3">
    <source>
        <dbReference type="EMBL" id="MFD1042211.1"/>
    </source>
</evidence>
<gene>
    <name evidence="3" type="ORF">ACFQ2N_07610</name>
</gene>
<organism evidence="3 4">
    <name type="scientific">Pseudoxanthomonas kaohsiungensis</name>
    <dbReference type="NCBI Taxonomy" id="283923"/>
    <lineage>
        <taxon>Bacteria</taxon>
        <taxon>Pseudomonadati</taxon>
        <taxon>Pseudomonadota</taxon>
        <taxon>Gammaproteobacteria</taxon>
        <taxon>Lysobacterales</taxon>
        <taxon>Lysobacteraceae</taxon>
        <taxon>Pseudoxanthomonas</taxon>
    </lineage>
</organism>
<proteinExistence type="predicted"/>
<dbReference type="SMART" id="SM00867">
    <property type="entry name" value="YceI"/>
    <property type="match status" value="1"/>
</dbReference>
<evidence type="ECO:0000259" key="2">
    <source>
        <dbReference type="SMART" id="SM00867"/>
    </source>
</evidence>